<protein>
    <submittedName>
        <fullName evidence="1">Uu.00g113850.m01.CDS01</fullName>
    </submittedName>
</protein>
<accession>A0AAI8YGL4</accession>
<dbReference type="AlphaFoldDB" id="A0AAI8YGL4"/>
<evidence type="ECO:0000313" key="2">
    <source>
        <dbReference type="Proteomes" id="UP001295740"/>
    </source>
</evidence>
<sequence length="85" mass="9441">MSFASTNLTLVDTKRGDLFLPREVDYVCDEITKTELELDEAKAADTAAKFDFLVYTEGGFDRIFSLSYYSRMRLAVTAAAAAALQ</sequence>
<gene>
    <name evidence="1" type="ORF">KHLLAP_LOCUS4459</name>
</gene>
<reference evidence="1" key="1">
    <citation type="submission" date="2023-10" db="EMBL/GenBank/DDBJ databases">
        <authorList>
            <person name="Hackl T."/>
        </authorList>
    </citation>
    <scope>NUCLEOTIDE SEQUENCE</scope>
</reference>
<name>A0AAI8YGL4_9PEZI</name>
<keyword evidence="2" id="KW-1185">Reference proteome</keyword>
<dbReference type="Proteomes" id="UP001295740">
    <property type="component" value="Unassembled WGS sequence"/>
</dbReference>
<dbReference type="EMBL" id="CAUWAG010000006">
    <property type="protein sequence ID" value="CAJ2503991.1"/>
    <property type="molecule type" value="Genomic_DNA"/>
</dbReference>
<organism evidence="1 2">
    <name type="scientific">Anthostomella pinea</name>
    <dbReference type="NCBI Taxonomy" id="933095"/>
    <lineage>
        <taxon>Eukaryota</taxon>
        <taxon>Fungi</taxon>
        <taxon>Dikarya</taxon>
        <taxon>Ascomycota</taxon>
        <taxon>Pezizomycotina</taxon>
        <taxon>Sordariomycetes</taxon>
        <taxon>Xylariomycetidae</taxon>
        <taxon>Xylariales</taxon>
        <taxon>Xylariaceae</taxon>
        <taxon>Anthostomella</taxon>
    </lineage>
</organism>
<proteinExistence type="predicted"/>
<evidence type="ECO:0000313" key="1">
    <source>
        <dbReference type="EMBL" id="CAJ2503991.1"/>
    </source>
</evidence>
<comment type="caution">
    <text evidence="1">The sequence shown here is derived from an EMBL/GenBank/DDBJ whole genome shotgun (WGS) entry which is preliminary data.</text>
</comment>